<dbReference type="InterPro" id="IPR002035">
    <property type="entry name" value="VWF_A"/>
</dbReference>
<name>A0ABV0FV25_9GAMM</name>
<reference evidence="3 4" key="1">
    <citation type="submission" date="2024-05" db="EMBL/GenBank/DDBJ databases">
        <title>Genome sequencing of Marine Estuary Bacteria, Shewanella vesiculosa and S. baltica, and Pseudomonas syringae.</title>
        <authorList>
            <person name="Gurung A."/>
            <person name="Maclea K.S."/>
        </authorList>
    </citation>
    <scope>NUCLEOTIDE SEQUENCE [LARGE SCALE GENOMIC DNA]</scope>
    <source>
        <strain evidence="3 4">1A</strain>
    </source>
</reference>
<accession>A0ABV0FV25</accession>
<organism evidence="3 4">
    <name type="scientific">Shewanella vesiculosa</name>
    <dbReference type="NCBI Taxonomy" id="518738"/>
    <lineage>
        <taxon>Bacteria</taxon>
        <taxon>Pseudomonadati</taxon>
        <taxon>Pseudomonadota</taxon>
        <taxon>Gammaproteobacteria</taxon>
        <taxon>Alteromonadales</taxon>
        <taxon>Shewanellaceae</taxon>
        <taxon>Shewanella</taxon>
    </lineage>
</organism>
<evidence type="ECO:0000259" key="2">
    <source>
        <dbReference type="PROSITE" id="PS50234"/>
    </source>
</evidence>
<dbReference type="InterPro" id="IPR036465">
    <property type="entry name" value="vWFA_dom_sf"/>
</dbReference>
<feature type="region of interest" description="Disordered" evidence="1">
    <location>
        <begin position="1"/>
        <end position="142"/>
    </location>
</feature>
<dbReference type="PROSITE" id="PS50234">
    <property type="entry name" value="VWFA"/>
    <property type="match status" value="1"/>
</dbReference>
<dbReference type="RefSeq" id="WP_347691067.1">
    <property type="nucleotide sequence ID" value="NZ_JBDPZN010000023.1"/>
</dbReference>
<feature type="domain" description="VWFA" evidence="2">
    <location>
        <begin position="263"/>
        <end position="430"/>
    </location>
</feature>
<dbReference type="Pfam" id="PF00092">
    <property type="entry name" value="VWA"/>
    <property type="match status" value="1"/>
</dbReference>
<protein>
    <submittedName>
        <fullName evidence="3">VWA domain-containing protein</fullName>
    </submittedName>
</protein>
<keyword evidence="4" id="KW-1185">Reference proteome</keyword>
<evidence type="ECO:0000313" key="3">
    <source>
        <dbReference type="EMBL" id="MEO3684687.1"/>
    </source>
</evidence>
<dbReference type="SMART" id="SM00327">
    <property type="entry name" value="VWA"/>
    <property type="match status" value="1"/>
</dbReference>
<dbReference type="EMBL" id="JBDPZN010000023">
    <property type="protein sequence ID" value="MEO3684687.1"/>
    <property type="molecule type" value="Genomic_DNA"/>
</dbReference>
<evidence type="ECO:0000256" key="1">
    <source>
        <dbReference type="SAM" id="MobiDB-lite"/>
    </source>
</evidence>
<sequence length="430" mass="46260">SQSDSSDSDDSDSQDDSSDPDDSDSQSDSSDSDDSDSQDDSRDSDDSESQGDSSDSDDSDSQDDSSDPDDSESQGDSSDSDDSDSQDDSSDPDDSDSQSDSSDSDDSDSQDDSSDSDDSDSQGDSGSSRTTSNTTDDKKLSNEEVEAIIQALDEYDDDFHDKLISSIEEMAEQHPIGQIIGLPIAKNENSLPLSSDRLIDDNLRGIISRIKNPLKRIFHDQNYVNNSLHNRGKSISSSRLASVVIGNTKVFDSQAIHRSPNAAIALLIDKSGSMDDSDMKMANSVAYSLSTALDGIHGVESLVAYYPLRDQDYVEHLAIVKSFEEKSSIQSFNIGSFGGTPTAEAIQSATSLLMTRGEPRKLLFVITDGDPNSVKDTELAIEEAQALGVKVFGIGIRQVVSGFKDTDFHVIDSTKELVNALTVGLKHAFK</sequence>
<feature type="compositionally biased region" description="Acidic residues" evidence="1">
    <location>
        <begin position="1"/>
        <end position="121"/>
    </location>
</feature>
<dbReference type="Gene3D" id="3.40.50.410">
    <property type="entry name" value="von Willebrand factor, type A domain"/>
    <property type="match status" value="1"/>
</dbReference>
<comment type="caution">
    <text evidence="3">The sequence shown here is derived from an EMBL/GenBank/DDBJ whole genome shotgun (WGS) entry which is preliminary data.</text>
</comment>
<dbReference type="SUPFAM" id="SSF53300">
    <property type="entry name" value="vWA-like"/>
    <property type="match status" value="1"/>
</dbReference>
<proteinExistence type="predicted"/>
<gene>
    <name evidence="3" type="ORF">ABHN84_20700</name>
</gene>
<evidence type="ECO:0000313" key="4">
    <source>
        <dbReference type="Proteomes" id="UP001477278"/>
    </source>
</evidence>
<dbReference type="Proteomes" id="UP001477278">
    <property type="component" value="Unassembled WGS sequence"/>
</dbReference>
<feature type="non-terminal residue" evidence="3">
    <location>
        <position position="1"/>
    </location>
</feature>